<accession>A0A1M6PWU5</accession>
<evidence type="ECO:0000256" key="1">
    <source>
        <dbReference type="SAM" id="Phobius"/>
    </source>
</evidence>
<dbReference type="Proteomes" id="UP000183997">
    <property type="component" value="Unassembled WGS sequence"/>
</dbReference>
<reference evidence="4" key="1">
    <citation type="submission" date="2016-11" db="EMBL/GenBank/DDBJ databases">
        <authorList>
            <person name="Varghese N."/>
            <person name="Submissions S."/>
        </authorList>
    </citation>
    <scope>NUCLEOTIDE SEQUENCE [LARGE SCALE GENOMIC DNA]</scope>
    <source>
        <strain evidence="4">DSM 10349</strain>
    </source>
</reference>
<organism evidence="3 4">
    <name type="scientific">Desulforamulus aeronauticus DSM 10349</name>
    <dbReference type="NCBI Taxonomy" id="1121421"/>
    <lineage>
        <taxon>Bacteria</taxon>
        <taxon>Bacillati</taxon>
        <taxon>Bacillota</taxon>
        <taxon>Clostridia</taxon>
        <taxon>Eubacteriales</taxon>
        <taxon>Peptococcaceae</taxon>
        <taxon>Desulforamulus</taxon>
    </lineage>
</organism>
<dbReference type="InterPro" id="IPR011642">
    <property type="entry name" value="Gate_dom"/>
</dbReference>
<keyword evidence="4" id="KW-1185">Reference proteome</keyword>
<dbReference type="STRING" id="1121421.SAMN02745123_00764"/>
<feature type="domain" description="Nucleoside transporter/FeoB GTPase Gate" evidence="2">
    <location>
        <begin position="21"/>
        <end position="103"/>
    </location>
</feature>
<evidence type="ECO:0000313" key="4">
    <source>
        <dbReference type="Proteomes" id="UP000183997"/>
    </source>
</evidence>
<dbReference type="RefSeq" id="WP_072911068.1">
    <property type="nucleotide sequence ID" value="NZ_FRAR01000007.1"/>
</dbReference>
<name>A0A1M6PWU5_9FIRM</name>
<feature type="transmembrane region" description="Helical" evidence="1">
    <location>
        <begin position="20"/>
        <end position="41"/>
    </location>
</feature>
<keyword evidence="1" id="KW-0472">Membrane</keyword>
<keyword evidence="1" id="KW-0812">Transmembrane</keyword>
<dbReference type="EMBL" id="FRAR01000007">
    <property type="protein sequence ID" value="SHK12453.1"/>
    <property type="molecule type" value="Genomic_DNA"/>
</dbReference>
<evidence type="ECO:0000259" key="2">
    <source>
        <dbReference type="Pfam" id="PF07670"/>
    </source>
</evidence>
<evidence type="ECO:0000313" key="3">
    <source>
        <dbReference type="EMBL" id="SHK12453.1"/>
    </source>
</evidence>
<feature type="transmembrane region" description="Helical" evidence="1">
    <location>
        <begin position="61"/>
        <end position="80"/>
    </location>
</feature>
<proteinExistence type="predicted"/>
<gene>
    <name evidence="3" type="ORF">SAMN02745123_00764</name>
</gene>
<sequence length="139" mass="14947">MVTFDTFKRGFYKGLSTTWLLSKVVVPIYVAVSLLSFTPLLKQISDFCSPFMKYVGLPGEASLALVVGNVLNIYGALGVMSSLPLNSKEINIMALMLLLSHSLIVESAVAGKCGINPWFVGLSRILLAIIAGIVVNILL</sequence>
<protein>
    <submittedName>
        <fullName evidence="3">Spore maturation protein SpmB</fullName>
    </submittedName>
</protein>
<dbReference type="Pfam" id="PF07670">
    <property type="entry name" value="Gate"/>
    <property type="match status" value="1"/>
</dbReference>
<keyword evidence="1" id="KW-1133">Transmembrane helix</keyword>
<feature type="transmembrane region" description="Helical" evidence="1">
    <location>
        <begin position="92"/>
        <end position="111"/>
    </location>
</feature>
<dbReference type="AlphaFoldDB" id="A0A1M6PWU5"/>
<feature type="transmembrane region" description="Helical" evidence="1">
    <location>
        <begin position="117"/>
        <end position="138"/>
    </location>
</feature>
<dbReference type="OrthoDB" id="9779080at2"/>